<protein>
    <submittedName>
        <fullName evidence="2">Uncharacterized protein</fullName>
    </submittedName>
</protein>
<dbReference type="AlphaFoldDB" id="A0A9W9PR11"/>
<evidence type="ECO:0000256" key="1">
    <source>
        <dbReference type="SAM" id="Phobius"/>
    </source>
</evidence>
<gene>
    <name evidence="2" type="ORF">N7476_009848</name>
</gene>
<name>A0A9W9PR11_9EURO</name>
<accession>A0A9W9PR11</accession>
<feature type="transmembrane region" description="Helical" evidence="1">
    <location>
        <begin position="23"/>
        <end position="54"/>
    </location>
</feature>
<keyword evidence="3" id="KW-1185">Reference proteome</keyword>
<keyword evidence="1" id="KW-0812">Transmembrane</keyword>
<evidence type="ECO:0000313" key="2">
    <source>
        <dbReference type="EMBL" id="KAJ5303049.1"/>
    </source>
</evidence>
<reference evidence="2" key="1">
    <citation type="submission" date="2022-12" db="EMBL/GenBank/DDBJ databases">
        <authorList>
            <person name="Petersen C."/>
        </authorList>
    </citation>
    <scope>NUCLEOTIDE SEQUENCE</scope>
    <source>
        <strain evidence="2">IBT 21472</strain>
    </source>
</reference>
<reference evidence="2" key="2">
    <citation type="journal article" date="2023" name="IMA Fungus">
        <title>Comparative genomic study of the Penicillium genus elucidates a diverse pangenome and 15 lateral gene transfer events.</title>
        <authorList>
            <person name="Petersen C."/>
            <person name="Sorensen T."/>
            <person name="Nielsen M.R."/>
            <person name="Sondergaard T.E."/>
            <person name="Sorensen J.L."/>
            <person name="Fitzpatrick D.A."/>
            <person name="Frisvad J.C."/>
            <person name="Nielsen K.L."/>
        </authorList>
    </citation>
    <scope>NUCLEOTIDE SEQUENCE</scope>
    <source>
        <strain evidence="2">IBT 21472</strain>
    </source>
</reference>
<keyword evidence="1" id="KW-0472">Membrane</keyword>
<dbReference type="EMBL" id="JAPZBO010000009">
    <property type="protein sequence ID" value="KAJ5303049.1"/>
    <property type="molecule type" value="Genomic_DNA"/>
</dbReference>
<sequence length="242" mass="27378">MSTGFSSVVIDLLLFRGYIDTPLLFPLLFLLLLSVLSLFCLVTLSSALAALFFISSLVRLHLSINYFTTTRALRRLSGSSPTRDHLEPGELNKGRVFIALYTSDIPRITGRSSFPIRDGNTHITDGNCGSLWRFREKRVDPDAPYLLVGTKARIGQPALRVPNKQLRENCAIWIKEAITKLQEGDLADEFDIPRFMDDALAFAGYHTKHGLGMKCHFSTADHYFLHTKMKCTMLNYTQRRMS</sequence>
<organism evidence="2 3">
    <name type="scientific">Penicillium atrosanguineum</name>
    <dbReference type="NCBI Taxonomy" id="1132637"/>
    <lineage>
        <taxon>Eukaryota</taxon>
        <taxon>Fungi</taxon>
        <taxon>Dikarya</taxon>
        <taxon>Ascomycota</taxon>
        <taxon>Pezizomycotina</taxon>
        <taxon>Eurotiomycetes</taxon>
        <taxon>Eurotiomycetidae</taxon>
        <taxon>Eurotiales</taxon>
        <taxon>Aspergillaceae</taxon>
        <taxon>Penicillium</taxon>
    </lineage>
</organism>
<keyword evidence="1" id="KW-1133">Transmembrane helix</keyword>
<proteinExistence type="predicted"/>
<comment type="caution">
    <text evidence="2">The sequence shown here is derived from an EMBL/GenBank/DDBJ whole genome shotgun (WGS) entry which is preliminary data.</text>
</comment>
<evidence type="ECO:0000313" key="3">
    <source>
        <dbReference type="Proteomes" id="UP001147746"/>
    </source>
</evidence>
<dbReference type="Proteomes" id="UP001147746">
    <property type="component" value="Unassembled WGS sequence"/>
</dbReference>